<organism evidence="1 2">
    <name type="scientific">Senna tora</name>
    <dbReference type="NCBI Taxonomy" id="362788"/>
    <lineage>
        <taxon>Eukaryota</taxon>
        <taxon>Viridiplantae</taxon>
        <taxon>Streptophyta</taxon>
        <taxon>Embryophyta</taxon>
        <taxon>Tracheophyta</taxon>
        <taxon>Spermatophyta</taxon>
        <taxon>Magnoliopsida</taxon>
        <taxon>eudicotyledons</taxon>
        <taxon>Gunneridae</taxon>
        <taxon>Pentapetalae</taxon>
        <taxon>rosids</taxon>
        <taxon>fabids</taxon>
        <taxon>Fabales</taxon>
        <taxon>Fabaceae</taxon>
        <taxon>Caesalpinioideae</taxon>
        <taxon>Cassia clade</taxon>
        <taxon>Senna</taxon>
    </lineage>
</organism>
<evidence type="ECO:0000313" key="1">
    <source>
        <dbReference type="EMBL" id="KAF7810516.1"/>
    </source>
</evidence>
<protein>
    <submittedName>
        <fullName evidence="1">Uncharacterized protein</fullName>
    </submittedName>
</protein>
<gene>
    <name evidence="1" type="ORF">G2W53_037259</name>
</gene>
<comment type="caution">
    <text evidence="1">The sequence shown here is derived from an EMBL/GenBank/DDBJ whole genome shotgun (WGS) entry which is preliminary data.</text>
</comment>
<dbReference type="Proteomes" id="UP000634136">
    <property type="component" value="Unassembled WGS sequence"/>
</dbReference>
<sequence>MEKRKNGRVERMWWRDYGGREGWG</sequence>
<dbReference type="EMBL" id="JAAIUW010000011">
    <property type="protein sequence ID" value="KAF7810516.1"/>
    <property type="molecule type" value="Genomic_DNA"/>
</dbReference>
<keyword evidence="2" id="KW-1185">Reference proteome</keyword>
<evidence type="ECO:0000313" key="2">
    <source>
        <dbReference type="Proteomes" id="UP000634136"/>
    </source>
</evidence>
<accession>A0A834W9G9</accession>
<proteinExistence type="predicted"/>
<dbReference type="AlphaFoldDB" id="A0A834W9G9"/>
<name>A0A834W9G9_9FABA</name>
<reference evidence="1" key="1">
    <citation type="submission" date="2020-09" db="EMBL/GenBank/DDBJ databases">
        <title>Genome-Enabled Discovery of Anthraquinone Biosynthesis in Senna tora.</title>
        <authorList>
            <person name="Kang S.-H."/>
            <person name="Pandey R.P."/>
            <person name="Lee C.-M."/>
            <person name="Sim J.-S."/>
            <person name="Jeong J.-T."/>
            <person name="Choi B.-S."/>
            <person name="Jung M."/>
            <person name="Ginzburg D."/>
            <person name="Zhao K."/>
            <person name="Won S.Y."/>
            <person name="Oh T.-J."/>
            <person name="Yu Y."/>
            <person name="Kim N.-H."/>
            <person name="Lee O.R."/>
            <person name="Lee T.-H."/>
            <person name="Bashyal P."/>
            <person name="Kim T.-S."/>
            <person name="Lee W.-H."/>
            <person name="Kawkins C."/>
            <person name="Kim C.-K."/>
            <person name="Kim J.S."/>
            <person name="Ahn B.O."/>
            <person name="Rhee S.Y."/>
            <person name="Sohng J.K."/>
        </authorList>
    </citation>
    <scope>NUCLEOTIDE SEQUENCE</scope>
    <source>
        <tissue evidence="1">Leaf</tissue>
    </source>
</reference>